<organism evidence="2 3">
    <name type="scientific">Desulfosarcina ovata subsp. sediminis</name>
    <dbReference type="NCBI Taxonomy" id="885957"/>
    <lineage>
        <taxon>Bacteria</taxon>
        <taxon>Pseudomonadati</taxon>
        <taxon>Thermodesulfobacteriota</taxon>
        <taxon>Desulfobacteria</taxon>
        <taxon>Desulfobacterales</taxon>
        <taxon>Desulfosarcinaceae</taxon>
        <taxon>Desulfosarcina</taxon>
    </lineage>
</organism>
<dbReference type="EMBL" id="AP021876">
    <property type="protein sequence ID" value="BBO83413.1"/>
    <property type="molecule type" value="Genomic_DNA"/>
</dbReference>
<dbReference type="KEGG" id="dov:DSCO28_39790"/>
<dbReference type="Pfam" id="PF07796">
    <property type="entry name" value="DUF1638"/>
    <property type="match status" value="1"/>
</dbReference>
<dbReference type="InterPro" id="IPR012437">
    <property type="entry name" value="DUF1638"/>
</dbReference>
<feature type="domain" description="DUF1638" evidence="1">
    <location>
        <begin position="39"/>
        <end position="208"/>
    </location>
</feature>
<evidence type="ECO:0000313" key="3">
    <source>
        <dbReference type="Proteomes" id="UP000425960"/>
    </source>
</evidence>
<proteinExistence type="predicted"/>
<dbReference type="AlphaFoldDB" id="A0A5K7ZT67"/>
<reference evidence="2 3" key="1">
    <citation type="submission" date="2019-11" db="EMBL/GenBank/DDBJ databases">
        <title>Comparative genomics of hydrocarbon-degrading Desulfosarcina strains.</title>
        <authorList>
            <person name="Watanabe M."/>
            <person name="Kojima H."/>
            <person name="Fukui M."/>
        </authorList>
    </citation>
    <scope>NUCLEOTIDE SEQUENCE [LARGE SCALE GENOMIC DNA]</scope>
    <source>
        <strain evidence="2 3">28bB2T</strain>
    </source>
</reference>
<protein>
    <recommendedName>
        <fullName evidence="1">DUF1638 domain-containing protein</fullName>
    </recommendedName>
</protein>
<accession>A0A5K7ZT67</accession>
<gene>
    <name evidence="2" type="ORF">DSCO28_39790</name>
</gene>
<name>A0A5K7ZT67_9BACT</name>
<sequence length="218" mass="24840">MAEARFNDISIVSCGTMSLELNFLKKEGFLDTPQILYTRPGLHQDTPELERQLVRQIEQAKQKTPYVLVVYGGKFCYVNIDQPTRLMQTIITEQGPSVARIEATHCMDMIASEAEREQIAAEAAGGEPVWWMTPGWIKFRKDVFKGWDKGLANENFPKHTGGAIVLDGVGYMDDFMAENPETFLEYSDWMGIPIIPWPVSLDRFKRLLLDQAEILHAR</sequence>
<evidence type="ECO:0000313" key="2">
    <source>
        <dbReference type="EMBL" id="BBO83413.1"/>
    </source>
</evidence>
<dbReference type="RefSeq" id="WP_155310904.1">
    <property type="nucleotide sequence ID" value="NZ_AP021876.1"/>
</dbReference>
<evidence type="ECO:0000259" key="1">
    <source>
        <dbReference type="Pfam" id="PF07796"/>
    </source>
</evidence>
<dbReference type="Proteomes" id="UP000425960">
    <property type="component" value="Chromosome"/>
</dbReference>